<evidence type="ECO:0000256" key="1">
    <source>
        <dbReference type="ARBA" id="ARBA00004141"/>
    </source>
</evidence>
<evidence type="ECO:0000256" key="3">
    <source>
        <dbReference type="ARBA" id="ARBA00022692"/>
    </source>
</evidence>
<feature type="domain" description="EamA" evidence="7">
    <location>
        <begin position="177"/>
        <end position="314"/>
    </location>
</feature>
<evidence type="ECO:0000256" key="5">
    <source>
        <dbReference type="ARBA" id="ARBA00023136"/>
    </source>
</evidence>
<evidence type="ECO:0000259" key="7">
    <source>
        <dbReference type="Pfam" id="PF00892"/>
    </source>
</evidence>
<dbReference type="PANTHER" id="PTHR31218">
    <property type="entry name" value="WAT1-RELATED PROTEIN"/>
    <property type="match status" value="1"/>
</dbReference>
<dbReference type="Pfam" id="PF00892">
    <property type="entry name" value="EamA"/>
    <property type="match status" value="1"/>
</dbReference>
<feature type="transmembrane region" description="Helical" evidence="6">
    <location>
        <begin position="150"/>
        <end position="169"/>
    </location>
</feature>
<sequence length="343" mass="38135">MGGSGGEHRRVSIPVMQVPHPCPPTYNVDELWHQNQRMRYTAYEDTRQLFQRTVALEEQLRRRDEIIKTTRERLAEMSISYQTELDVQFFIVLLQSIISGGVNGIVFVLYEHLLSTLILSALAFFFERITLCQLLLTSSLEYISATFQSIALNTTTAVVFVLALHGLAALNKNHLTGGIMVACSILATATWIILVERVAAKYPSKLCMSAMMSLFGTLQVAVVAIVGERDASSWKLHLDGSFELLAIVYGGIVVTGFSYYAQTWCIDKKGPVFTSAFSPLLIVFSFLLETLFLGKAAHRILGSVLVVVGLYLILWAKTRDSEKKKIGEGNICYSPLISPTIEP</sequence>
<feature type="transmembrane region" description="Helical" evidence="6">
    <location>
        <begin position="175"/>
        <end position="194"/>
    </location>
</feature>
<dbReference type="InterPro" id="IPR000620">
    <property type="entry name" value="EamA_dom"/>
</dbReference>
<evidence type="ECO:0000313" key="9">
    <source>
        <dbReference type="Proteomes" id="UP000541444"/>
    </source>
</evidence>
<dbReference type="Proteomes" id="UP000541444">
    <property type="component" value="Unassembled WGS sequence"/>
</dbReference>
<evidence type="ECO:0000313" key="8">
    <source>
        <dbReference type="EMBL" id="KAF6149248.1"/>
    </source>
</evidence>
<keyword evidence="3 6" id="KW-0812">Transmembrane</keyword>
<evidence type="ECO:0000256" key="4">
    <source>
        <dbReference type="ARBA" id="ARBA00022989"/>
    </source>
</evidence>
<reference evidence="8 9" key="1">
    <citation type="journal article" date="2020" name="IScience">
        <title>Genome Sequencing of the Endangered Kingdonia uniflora (Circaeasteraceae, Ranunculales) Reveals Potential Mechanisms of Evolutionary Specialization.</title>
        <authorList>
            <person name="Sun Y."/>
            <person name="Deng T."/>
            <person name="Zhang A."/>
            <person name="Moore M.J."/>
            <person name="Landis J.B."/>
            <person name="Lin N."/>
            <person name="Zhang H."/>
            <person name="Zhang X."/>
            <person name="Huang J."/>
            <person name="Zhang X."/>
            <person name="Sun H."/>
            <person name="Wang H."/>
        </authorList>
    </citation>
    <scope>NUCLEOTIDE SEQUENCE [LARGE SCALE GENOMIC DNA]</scope>
    <source>
        <strain evidence="8">TB1705</strain>
        <tissue evidence="8">Leaf</tissue>
    </source>
</reference>
<feature type="transmembrane region" description="Helical" evidence="6">
    <location>
        <begin position="242"/>
        <end position="260"/>
    </location>
</feature>
<dbReference type="SUPFAM" id="SSF103481">
    <property type="entry name" value="Multidrug resistance efflux transporter EmrE"/>
    <property type="match status" value="1"/>
</dbReference>
<protein>
    <recommendedName>
        <fullName evidence="6">WAT1-related protein</fullName>
    </recommendedName>
</protein>
<keyword evidence="9" id="KW-1185">Reference proteome</keyword>
<dbReference type="EMBL" id="JACGCM010001798">
    <property type="protein sequence ID" value="KAF6149248.1"/>
    <property type="molecule type" value="Genomic_DNA"/>
</dbReference>
<feature type="transmembrane region" description="Helical" evidence="6">
    <location>
        <begin position="206"/>
        <end position="227"/>
    </location>
</feature>
<feature type="transmembrane region" description="Helical" evidence="6">
    <location>
        <begin position="87"/>
        <end position="110"/>
    </location>
</feature>
<keyword evidence="4 6" id="KW-1133">Transmembrane helix</keyword>
<dbReference type="AlphaFoldDB" id="A0A7J7M389"/>
<dbReference type="GO" id="GO:0016020">
    <property type="term" value="C:membrane"/>
    <property type="evidence" value="ECO:0007669"/>
    <property type="project" value="UniProtKB-SubCell"/>
</dbReference>
<gene>
    <name evidence="8" type="ORF">GIB67_026104</name>
</gene>
<comment type="caution">
    <text evidence="8">The sequence shown here is derived from an EMBL/GenBank/DDBJ whole genome shotgun (WGS) entry which is preliminary data.</text>
</comment>
<feature type="transmembrane region" description="Helical" evidence="6">
    <location>
        <begin position="300"/>
        <end position="316"/>
    </location>
</feature>
<feature type="transmembrane region" description="Helical" evidence="6">
    <location>
        <begin position="116"/>
        <end position="138"/>
    </location>
</feature>
<dbReference type="InterPro" id="IPR030184">
    <property type="entry name" value="WAT1-related"/>
</dbReference>
<feature type="transmembrane region" description="Helical" evidence="6">
    <location>
        <begin position="272"/>
        <end position="294"/>
    </location>
</feature>
<dbReference type="GO" id="GO:0022857">
    <property type="term" value="F:transmembrane transporter activity"/>
    <property type="evidence" value="ECO:0007669"/>
    <property type="project" value="InterPro"/>
</dbReference>
<accession>A0A7J7M389</accession>
<evidence type="ECO:0000256" key="2">
    <source>
        <dbReference type="ARBA" id="ARBA00007635"/>
    </source>
</evidence>
<dbReference type="InterPro" id="IPR037185">
    <property type="entry name" value="EmrE-like"/>
</dbReference>
<organism evidence="8 9">
    <name type="scientific">Kingdonia uniflora</name>
    <dbReference type="NCBI Taxonomy" id="39325"/>
    <lineage>
        <taxon>Eukaryota</taxon>
        <taxon>Viridiplantae</taxon>
        <taxon>Streptophyta</taxon>
        <taxon>Embryophyta</taxon>
        <taxon>Tracheophyta</taxon>
        <taxon>Spermatophyta</taxon>
        <taxon>Magnoliopsida</taxon>
        <taxon>Ranunculales</taxon>
        <taxon>Circaeasteraceae</taxon>
        <taxon>Kingdonia</taxon>
    </lineage>
</organism>
<comment type="subcellular location">
    <subcellularLocation>
        <location evidence="1 6">Membrane</location>
        <topology evidence="1 6">Multi-pass membrane protein</topology>
    </subcellularLocation>
</comment>
<keyword evidence="5 6" id="KW-0472">Membrane</keyword>
<evidence type="ECO:0000256" key="6">
    <source>
        <dbReference type="RuleBase" id="RU363077"/>
    </source>
</evidence>
<comment type="similarity">
    <text evidence="2 6">Belongs to the drug/metabolite transporter (DMT) superfamily. Plant drug/metabolite exporter (P-DME) (TC 2.A.7.4) family.</text>
</comment>
<proteinExistence type="inferred from homology"/>
<name>A0A7J7M389_9MAGN</name>
<dbReference type="OrthoDB" id="770296at2759"/>